<dbReference type="SMART" id="SM00242">
    <property type="entry name" value="MYSc"/>
    <property type="match status" value="1"/>
</dbReference>
<dbReference type="PROSITE" id="PS51844">
    <property type="entry name" value="SH3_LIKE"/>
    <property type="match status" value="1"/>
</dbReference>
<dbReference type="FunFam" id="1.10.10.820:FF:000001">
    <property type="entry name" value="Myosin heavy chain"/>
    <property type="match status" value="1"/>
</dbReference>
<dbReference type="GO" id="GO:0030048">
    <property type="term" value="P:actin filament-based movement"/>
    <property type="evidence" value="ECO:0007669"/>
    <property type="project" value="UniProtKB-ARBA"/>
</dbReference>
<gene>
    <name evidence="15" type="ORF">QYE76_011171</name>
</gene>
<dbReference type="PROSITE" id="PS51456">
    <property type="entry name" value="MYOSIN_MOTOR"/>
    <property type="match status" value="1"/>
</dbReference>
<sequence>MIFCPGTAVWVEHPELAWAEAEVVSLSSPSFIMVVLSSGVKAVVDGRKVLPRNTEADLGGVDDMTKLVYLHEPGVLCNLARRYTLNEIYTYTGHILIAVNPFAKLPHLYDMHMMEQYKGVQFGELSPHVFAIADASYRAMVSEGHSQSILVSGESGAGKTETTKLIMRYLTFVGGRATGDIRSVEQQVLESNPLLEAFGNARTVRNDNSSRFGKFVEIQFDKSGRISGAAVRTYLLERSRVVQISKSERNYHCFYQLCASEQVAGKYKLAHPKNFNYLNQSHTYELQGVSDADEYLKTRRAMDIVGICFADQEAIFRIVAAILHLGNIEFSPGKEFDSSAVKDAKSKFHLHMASDLLMVDVSLLLSTLCYRTIKTPEGNIIKAVDSSAAVVGRDTLAKTVYARLFDWLVDNINKSIGQDMESRAQIGVLDIYGFESFTYNSFEQLCINFANEKLQQHFNKHVFKMEQEEYKTEEISWSYIEFVDNQDILDLIEKKPIGIISLLDEACMLGKSTHETFAMKLFQNFRAHPRLEKPKLSKTDFCLSHFAGKVLYQTDLFLDKNRDYVIAEHQNLLCSSKCSFISGLFAWHQDDPSKSSYKFSSVASRFKQQLQALMETLSSTEPHYVRCVKPNSRNYPQKFENVSVLQQLRSGGVLEAIRISLAGYPTRRTYAEFIDRFGLLVPEHLMARVDEKSLTERILKKLSLENFQLGRTKVFLRAGQIAVLDSKRTEILEKASRIIQGCFRTFTARNKFLSTRKASMSLQAYCRGCLARNVLEAKRQVAAAVSVEKYARRWFCRCAYWHLRSAAIVIQSGVRYMLAVQSLLNLKKDEAATIIQAWWRMQKIHNFHKHYRHATILVQCCWRQKLAKRALRNLKQAKNIELEQELLKAQECSHDNMDKLNGVEKNYVHLRDNLKSLEDKISNLEDENHVLRQKALSLSPRHTRTGSLPFGASPSCPKSFFESSSMKLAPLPHNLTELRRSRMSTDRHEVKCTPPPCMSLRS</sequence>
<evidence type="ECO:0000256" key="5">
    <source>
        <dbReference type="ARBA" id="ARBA00022860"/>
    </source>
</evidence>
<evidence type="ECO:0000256" key="1">
    <source>
        <dbReference type="ARBA" id="ARBA00008049"/>
    </source>
</evidence>
<evidence type="ECO:0000259" key="13">
    <source>
        <dbReference type="PROSITE" id="PS51456"/>
    </source>
</evidence>
<dbReference type="PRINTS" id="PR00193">
    <property type="entry name" value="MYOSINHEAVY"/>
</dbReference>
<dbReference type="InterPro" id="IPR036961">
    <property type="entry name" value="Kinesin_motor_dom_sf"/>
</dbReference>
<dbReference type="PROSITE" id="PS50096">
    <property type="entry name" value="IQ"/>
    <property type="match status" value="1"/>
</dbReference>
<dbReference type="PANTHER" id="PTHR13140">
    <property type="entry name" value="MYOSIN"/>
    <property type="match status" value="1"/>
</dbReference>
<keyword evidence="16" id="KW-1185">Reference proteome</keyword>
<organism evidence="15 16">
    <name type="scientific">Lolium multiflorum</name>
    <name type="common">Italian ryegrass</name>
    <name type="synonym">Lolium perenne subsp. multiflorum</name>
    <dbReference type="NCBI Taxonomy" id="4521"/>
    <lineage>
        <taxon>Eukaryota</taxon>
        <taxon>Viridiplantae</taxon>
        <taxon>Streptophyta</taxon>
        <taxon>Embryophyta</taxon>
        <taxon>Tracheophyta</taxon>
        <taxon>Spermatophyta</taxon>
        <taxon>Magnoliopsida</taxon>
        <taxon>Liliopsida</taxon>
        <taxon>Poales</taxon>
        <taxon>Poaceae</taxon>
        <taxon>BOP clade</taxon>
        <taxon>Pooideae</taxon>
        <taxon>Poodae</taxon>
        <taxon>Poeae</taxon>
        <taxon>Poeae Chloroplast Group 2 (Poeae type)</taxon>
        <taxon>Loliodinae</taxon>
        <taxon>Loliinae</taxon>
        <taxon>Lolium</taxon>
    </lineage>
</organism>
<evidence type="ECO:0000256" key="4">
    <source>
        <dbReference type="ARBA" id="ARBA00022840"/>
    </source>
</evidence>
<feature type="domain" description="Myosin motor" evidence="13">
    <location>
        <begin position="59"/>
        <end position="729"/>
    </location>
</feature>
<feature type="region of interest" description="Disordered" evidence="12">
    <location>
        <begin position="982"/>
        <end position="1002"/>
    </location>
</feature>
<dbReference type="Gene3D" id="3.40.850.10">
    <property type="entry name" value="Kinesin motor domain"/>
    <property type="match status" value="1"/>
</dbReference>
<feature type="compositionally biased region" description="Basic and acidic residues" evidence="12">
    <location>
        <begin position="982"/>
        <end position="991"/>
    </location>
</feature>
<keyword evidence="2" id="KW-0677">Repeat</keyword>
<proteinExistence type="inferred from homology"/>
<dbReference type="GO" id="GO:0007015">
    <property type="term" value="P:actin filament organization"/>
    <property type="evidence" value="ECO:0007669"/>
    <property type="project" value="TreeGrafter"/>
</dbReference>
<feature type="region of interest" description="Actin-binding" evidence="10">
    <location>
        <begin position="610"/>
        <end position="632"/>
    </location>
</feature>
<dbReference type="GO" id="GO:0016459">
    <property type="term" value="C:myosin complex"/>
    <property type="evidence" value="ECO:0007669"/>
    <property type="project" value="UniProtKB-KW"/>
</dbReference>
<keyword evidence="8 10" id="KW-0505">Motor protein</keyword>
<reference evidence="15" key="1">
    <citation type="submission" date="2023-07" db="EMBL/GenBank/DDBJ databases">
        <title>A chromosome-level genome assembly of Lolium multiflorum.</title>
        <authorList>
            <person name="Chen Y."/>
            <person name="Copetti D."/>
            <person name="Kolliker R."/>
            <person name="Studer B."/>
        </authorList>
    </citation>
    <scope>NUCLEOTIDE SEQUENCE</scope>
    <source>
        <strain evidence="15">02402/16</strain>
        <tissue evidence="15">Leaf</tissue>
    </source>
</reference>
<evidence type="ECO:0000256" key="2">
    <source>
        <dbReference type="ARBA" id="ARBA00022737"/>
    </source>
</evidence>
<keyword evidence="5" id="KW-0112">Calmodulin-binding</keyword>
<dbReference type="GO" id="GO:0016020">
    <property type="term" value="C:membrane"/>
    <property type="evidence" value="ECO:0007669"/>
    <property type="project" value="TreeGrafter"/>
</dbReference>
<protein>
    <submittedName>
        <fullName evidence="15">Uncharacterized protein</fullName>
    </submittedName>
</protein>
<keyword evidence="4 10" id="KW-0067">ATP-binding</keyword>
<dbReference type="InterPro" id="IPR000048">
    <property type="entry name" value="IQ_motif_EF-hand-BS"/>
</dbReference>
<accession>A0AAD8X5D2</accession>
<evidence type="ECO:0000256" key="7">
    <source>
        <dbReference type="ARBA" id="ARBA00023123"/>
    </source>
</evidence>
<dbReference type="EMBL" id="JAUUTY010000001">
    <property type="protein sequence ID" value="KAK1694474.1"/>
    <property type="molecule type" value="Genomic_DNA"/>
</dbReference>
<dbReference type="Gene3D" id="1.20.5.190">
    <property type="match status" value="3"/>
</dbReference>
<name>A0AAD8X5D2_LOLMU</name>
<dbReference type="GO" id="GO:0051015">
    <property type="term" value="F:actin filament binding"/>
    <property type="evidence" value="ECO:0007669"/>
    <property type="project" value="TreeGrafter"/>
</dbReference>
<dbReference type="GO" id="GO:0005524">
    <property type="term" value="F:ATP binding"/>
    <property type="evidence" value="ECO:0007669"/>
    <property type="project" value="UniProtKB-UniRule"/>
</dbReference>
<dbReference type="Proteomes" id="UP001231189">
    <property type="component" value="Unassembled WGS sequence"/>
</dbReference>
<feature type="coiled-coil region" evidence="11">
    <location>
        <begin position="900"/>
        <end position="934"/>
    </location>
</feature>
<comment type="caution">
    <text evidence="15">The sequence shown here is derived from an EMBL/GenBank/DDBJ whole genome shotgun (WGS) entry which is preliminary data.</text>
</comment>
<dbReference type="InterPro" id="IPR027417">
    <property type="entry name" value="P-loop_NTPase"/>
</dbReference>
<evidence type="ECO:0000313" key="16">
    <source>
        <dbReference type="Proteomes" id="UP001231189"/>
    </source>
</evidence>
<evidence type="ECO:0000256" key="9">
    <source>
        <dbReference type="ARBA" id="ARBA00023203"/>
    </source>
</evidence>
<dbReference type="Pfam" id="PF00063">
    <property type="entry name" value="Myosin_head"/>
    <property type="match status" value="1"/>
</dbReference>
<dbReference type="Pfam" id="PF00612">
    <property type="entry name" value="IQ"/>
    <property type="match status" value="2"/>
</dbReference>
<dbReference type="InterPro" id="IPR001609">
    <property type="entry name" value="Myosin_head_motor_dom-like"/>
</dbReference>
<evidence type="ECO:0000256" key="10">
    <source>
        <dbReference type="PROSITE-ProRule" id="PRU00782"/>
    </source>
</evidence>
<evidence type="ECO:0000259" key="14">
    <source>
        <dbReference type="PROSITE" id="PS51844"/>
    </source>
</evidence>
<dbReference type="AlphaFoldDB" id="A0AAD8X5D2"/>
<keyword evidence="7 10" id="KW-0518">Myosin</keyword>
<keyword evidence="3 10" id="KW-0547">Nucleotide-binding</keyword>
<dbReference type="Gene3D" id="1.20.58.530">
    <property type="match status" value="1"/>
</dbReference>
<evidence type="ECO:0000256" key="11">
    <source>
        <dbReference type="SAM" id="Coils"/>
    </source>
</evidence>
<keyword evidence="9 10" id="KW-0009">Actin-binding</keyword>
<evidence type="ECO:0000313" key="15">
    <source>
        <dbReference type="EMBL" id="KAK1694474.1"/>
    </source>
</evidence>
<dbReference type="CDD" id="cd01384">
    <property type="entry name" value="MYSc_Myo11"/>
    <property type="match status" value="1"/>
</dbReference>
<comment type="similarity">
    <text evidence="1">Belongs to the TRAFAC class myosin-kinesin ATPase superfamily. Myosin family. Plant myosin class XI subfamily.</text>
</comment>
<dbReference type="PANTHER" id="PTHR13140:SF755">
    <property type="entry name" value="OS10G0395150 PROTEIN"/>
    <property type="match status" value="1"/>
</dbReference>
<feature type="domain" description="Myosin N-terminal SH3-like" evidence="14">
    <location>
        <begin position="4"/>
        <end position="54"/>
    </location>
</feature>
<dbReference type="SMART" id="SM00015">
    <property type="entry name" value="IQ"/>
    <property type="match status" value="5"/>
</dbReference>
<evidence type="ECO:0000256" key="8">
    <source>
        <dbReference type="ARBA" id="ARBA00023175"/>
    </source>
</evidence>
<feature type="compositionally biased region" description="Pro residues" evidence="12">
    <location>
        <begin position="993"/>
        <end position="1002"/>
    </location>
</feature>
<evidence type="ECO:0000256" key="3">
    <source>
        <dbReference type="ARBA" id="ARBA00022741"/>
    </source>
</evidence>
<dbReference type="GO" id="GO:0005737">
    <property type="term" value="C:cytoplasm"/>
    <property type="evidence" value="ECO:0007669"/>
    <property type="project" value="TreeGrafter"/>
</dbReference>
<dbReference type="Gene3D" id="1.20.120.720">
    <property type="entry name" value="Myosin VI head, motor domain, U50 subdomain"/>
    <property type="match status" value="1"/>
</dbReference>
<dbReference type="InterPro" id="IPR036018">
    <property type="entry name" value="MYSc_Myo11"/>
</dbReference>
<dbReference type="SUPFAM" id="SSF52540">
    <property type="entry name" value="P-loop containing nucleoside triphosphate hydrolases"/>
    <property type="match status" value="2"/>
</dbReference>
<keyword evidence="6 11" id="KW-0175">Coiled coil</keyword>
<dbReference type="GO" id="GO:0005516">
    <property type="term" value="F:calmodulin binding"/>
    <property type="evidence" value="ECO:0007669"/>
    <property type="project" value="UniProtKB-KW"/>
</dbReference>
<feature type="binding site" evidence="10">
    <location>
        <begin position="153"/>
        <end position="160"/>
    </location>
    <ligand>
        <name>ATP</name>
        <dbReference type="ChEBI" id="CHEBI:30616"/>
    </ligand>
</feature>
<dbReference type="InterPro" id="IPR004009">
    <property type="entry name" value="SH3_Myosin"/>
</dbReference>
<dbReference type="Gene3D" id="1.10.10.820">
    <property type="match status" value="1"/>
</dbReference>
<dbReference type="GO" id="GO:0000146">
    <property type="term" value="F:microfilament motor activity"/>
    <property type="evidence" value="ECO:0007669"/>
    <property type="project" value="TreeGrafter"/>
</dbReference>
<evidence type="ECO:0000256" key="12">
    <source>
        <dbReference type="SAM" id="MobiDB-lite"/>
    </source>
</evidence>
<dbReference type="Gene3D" id="3.30.70.1590">
    <property type="match status" value="1"/>
</dbReference>
<evidence type="ECO:0000256" key="6">
    <source>
        <dbReference type="ARBA" id="ARBA00023054"/>
    </source>
</evidence>